<protein>
    <submittedName>
        <fullName evidence="1">Uncharacterized protein</fullName>
    </submittedName>
</protein>
<reference evidence="1" key="2">
    <citation type="submission" date="2023-05" db="EMBL/GenBank/DDBJ databases">
        <authorList>
            <consortium name="Lawrence Berkeley National Laboratory"/>
            <person name="Steindorff A."/>
            <person name="Hensen N."/>
            <person name="Bonometti L."/>
            <person name="Westerberg I."/>
            <person name="Brannstrom I.O."/>
            <person name="Guillou S."/>
            <person name="Cros-Aarteil S."/>
            <person name="Calhoun S."/>
            <person name="Haridas S."/>
            <person name="Kuo A."/>
            <person name="Mondo S."/>
            <person name="Pangilinan J."/>
            <person name="Riley R."/>
            <person name="Labutti K."/>
            <person name="Andreopoulos B."/>
            <person name="Lipzen A."/>
            <person name="Chen C."/>
            <person name="Yanf M."/>
            <person name="Daum C."/>
            <person name="Ng V."/>
            <person name="Clum A."/>
            <person name="Ohm R."/>
            <person name="Martin F."/>
            <person name="Silar P."/>
            <person name="Natvig D."/>
            <person name="Lalanne C."/>
            <person name="Gautier V."/>
            <person name="Ament-Velasquez S.L."/>
            <person name="Kruys A."/>
            <person name="Hutchinson M.I."/>
            <person name="Powell A.J."/>
            <person name="Barry K."/>
            <person name="Miller A.N."/>
            <person name="Grigoriev I.V."/>
            <person name="Debuchy R."/>
            <person name="Gladieux P."/>
            <person name="Thoren M.H."/>
            <person name="Johannesson H."/>
        </authorList>
    </citation>
    <scope>NUCLEOTIDE SEQUENCE</scope>
    <source>
        <strain evidence="1">PSN309</strain>
    </source>
</reference>
<gene>
    <name evidence="1" type="ORF">QBC35DRAFT_457013</name>
</gene>
<dbReference type="Proteomes" id="UP001302126">
    <property type="component" value="Unassembled WGS sequence"/>
</dbReference>
<sequence length="87" mass="9539">MCIAGLGVLFHRLRPTTNIPGIDGATINALRKKMHQLGIDIGGINPGEELPRPRIYPALESVDFKLFKCILEGTIGSHADGEFKLWV</sequence>
<proteinExistence type="predicted"/>
<name>A0AAN6WJU1_9PEZI</name>
<reference evidence="1" key="1">
    <citation type="journal article" date="2023" name="Mol. Phylogenet. Evol.">
        <title>Genome-scale phylogeny and comparative genomics of the fungal order Sordariales.</title>
        <authorList>
            <person name="Hensen N."/>
            <person name="Bonometti L."/>
            <person name="Westerberg I."/>
            <person name="Brannstrom I.O."/>
            <person name="Guillou S."/>
            <person name="Cros-Aarteil S."/>
            <person name="Calhoun S."/>
            <person name="Haridas S."/>
            <person name="Kuo A."/>
            <person name="Mondo S."/>
            <person name="Pangilinan J."/>
            <person name="Riley R."/>
            <person name="LaButti K."/>
            <person name="Andreopoulos B."/>
            <person name="Lipzen A."/>
            <person name="Chen C."/>
            <person name="Yan M."/>
            <person name="Daum C."/>
            <person name="Ng V."/>
            <person name="Clum A."/>
            <person name="Steindorff A."/>
            <person name="Ohm R.A."/>
            <person name="Martin F."/>
            <person name="Silar P."/>
            <person name="Natvig D.O."/>
            <person name="Lalanne C."/>
            <person name="Gautier V."/>
            <person name="Ament-Velasquez S.L."/>
            <person name="Kruys A."/>
            <person name="Hutchinson M.I."/>
            <person name="Powell A.J."/>
            <person name="Barry K."/>
            <person name="Miller A.N."/>
            <person name="Grigoriev I.V."/>
            <person name="Debuchy R."/>
            <person name="Gladieux P."/>
            <person name="Hiltunen Thoren M."/>
            <person name="Johannesson H."/>
        </authorList>
    </citation>
    <scope>NUCLEOTIDE SEQUENCE</scope>
    <source>
        <strain evidence="1">PSN309</strain>
    </source>
</reference>
<keyword evidence="2" id="KW-1185">Reference proteome</keyword>
<evidence type="ECO:0000313" key="1">
    <source>
        <dbReference type="EMBL" id="KAK4182720.1"/>
    </source>
</evidence>
<dbReference type="AlphaFoldDB" id="A0AAN6WJU1"/>
<organism evidence="1 2">
    <name type="scientific">Podospora australis</name>
    <dbReference type="NCBI Taxonomy" id="1536484"/>
    <lineage>
        <taxon>Eukaryota</taxon>
        <taxon>Fungi</taxon>
        <taxon>Dikarya</taxon>
        <taxon>Ascomycota</taxon>
        <taxon>Pezizomycotina</taxon>
        <taxon>Sordariomycetes</taxon>
        <taxon>Sordariomycetidae</taxon>
        <taxon>Sordariales</taxon>
        <taxon>Podosporaceae</taxon>
        <taxon>Podospora</taxon>
    </lineage>
</organism>
<comment type="caution">
    <text evidence="1">The sequence shown here is derived from an EMBL/GenBank/DDBJ whole genome shotgun (WGS) entry which is preliminary data.</text>
</comment>
<accession>A0AAN6WJU1</accession>
<dbReference type="EMBL" id="MU864619">
    <property type="protein sequence ID" value="KAK4182720.1"/>
    <property type="molecule type" value="Genomic_DNA"/>
</dbReference>
<evidence type="ECO:0000313" key="2">
    <source>
        <dbReference type="Proteomes" id="UP001302126"/>
    </source>
</evidence>